<feature type="signal peptide" evidence="2">
    <location>
        <begin position="1"/>
        <end position="24"/>
    </location>
</feature>
<keyword evidence="4" id="KW-1185">Reference proteome</keyword>
<dbReference type="Proteomes" id="UP000636479">
    <property type="component" value="Unassembled WGS sequence"/>
</dbReference>
<feature type="region of interest" description="Disordered" evidence="1">
    <location>
        <begin position="469"/>
        <end position="503"/>
    </location>
</feature>
<name>A0A8H6ST52_9AGAR</name>
<feature type="compositionally biased region" description="Acidic residues" evidence="1">
    <location>
        <begin position="477"/>
        <end position="495"/>
    </location>
</feature>
<dbReference type="InterPro" id="IPR032675">
    <property type="entry name" value="LRR_dom_sf"/>
</dbReference>
<reference evidence="3" key="1">
    <citation type="submission" date="2020-05" db="EMBL/GenBank/DDBJ databases">
        <title>Mycena genomes resolve the evolution of fungal bioluminescence.</title>
        <authorList>
            <person name="Tsai I.J."/>
        </authorList>
    </citation>
    <scope>NUCLEOTIDE SEQUENCE</scope>
    <source>
        <strain evidence="3">171206Taipei</strain>
    </source>
</reference>
<evidence type="ECO:0000313" key="3">
    <source>
        <dbReference type="EMBL" id="KAF7303897.1"/>
    </source>
</evidence>
<dbReference type="GeneID" id="59345464"/>
<gene>
    <name evidence="3" type="ORF">MIND_00619800</name>
</gene>
<organism evidence="3 4">
    <name type="scientific">Mycena indigotica</name>
    <dbReference type="NCBI Taxonomy" id="2126181"/>
    <lineage>
        <taxon>Eukaryota</taxon>
        <taxon>Fungi</taxon>
        <taxon>Dikarya</taxon>
        <taxon>Basidiomycota</taxon>
        <taxon>Agaricomycotina</taxon>
        <taxon>Agaricomycetes</taxon>
        <taxon>Agaricomycetidae</taxon>
        <taxon>Agaricales</taxon>
        <taxon>Marasmiineae</taxon>
        <taxon>Mycenaceae</taxon>
        <taxon>Mycena</taxon>
    </lineage>
</organism>
<dbReference type="RefSeq" id="XP_037220869.1">
    <property type="nucleotide sequence ID" value="XM_037362948.1"/>
</dbReference>
<dbReference type="OrthoDB" id="3237066at2759"/>
<evidence type="ECO:0000313" key="4">
    <source>
        <dbReference type="Proteomes" id="UP000636479"/>
    </source>
</evidence>
<sequence>MYRHISAPILALPVELLSHIFVLATHDTETVDDDCPSFNSTSVLAPLDYGLVCKLWRYIALNTPALYTSICITPELLHESDSLDLRGIATYLKLSRNYPLDILIDARDQDWDFDDEGLYMPWFTSQHMAETVELILPFIHRWRSLSIFTDISSPMHTALRMIEGRLDTTTFSSLESLRLMRCDAYAAYGEPNSSYSFLETLSMNRPSILPCLRQLTLRGVSAAWTPLSAHLTASLSAVELAFLPNSLQPSLSELSGMLCATSNLERLTLNVAGPVETETDDLPTLPKLASLYLGYTSIGAGAATLRFISAAATSLNSISLEDASDPASLIPLDAAPMLSLLFSSSESQRPFPNLAKVALRRVMTAAVHVPDDVLVLDHLELVNVSETLFDLGRAARHICVRGRFIGPFTDSITQSPTDDWLEHVTLSLISTKTPRLIEAYEEVYSDPLQQSVQEWVTGDIQVRVVRMHDPETSDSSASDEDDDETMSLGSDEEDWSPFGGSQPRSNPLVAMVPSWAGILGGGNVVVRLGL</sequence>
<dbReference type="EMBL" id="JACAZF010000005">
    <property type="protein sequence ID" value="KAF7303897.1"/>
    <property type="molecule type" value="Genomic_DNA"/>
</dbReference>
<comment type="caution">
    <text evidence="3">The sequence shown here is derived from an EMBL/GenBank/DDBJ whole genome shotgun (WGS) entry which is preliminary data.</text>
</comment>
<proteinExistence type="predicted"/>
<feature type="chain" id="PRO_5034157293" evidence="2">
    <location>
        <begin position="25"/>
        <end position="530"/>
    </location>
</feature>
<protein>
    <submittedName>
        <fullName evidence="3">F-box domain-containing protein</fullName>
    </submittedName>
</protein>
<accession>A0A8H6ST52</accession>
<keyword evidence="2" id="KW-0732">Signal</keyword>
<dbReference type="AlphaFoldDB" id="A0A8H6ST52"/>
<evidence type="ECO:0000256" key="1">
    <source>
        <dbReference type="SAM" id="MobiDB-lite"/>
    </source>
</evidence>
<dbReference type="Gene3D" id="3.80.10.10">
    <property type="entry name" value="Ribonuclease Inhibitor"/>
    <property type="match status" value="1"/>
</dbReference>
<evidence type="ECO:0000256" key="2">
    <source>
        <dbReference type="SAM" id="SignalP"/>
    </source>
</evidence>